<reference evidence="7" key="1">
    <citation type="submission" date="2022-07" db="EMBL/GenBank/DDBJ databases">
        <title>Phylogenomic reconstructions and comparative analyses of Kickxellomycotina fungi.</title>
        <authorList>
            <person name="Reynolds N.K."/>
            <person name="Stajich J.E."/>
            <person name="Barry K."/>
            <person name="Grigoriev I.V."/>
            <person name="Crous P."/>
            <person name="Smith M.E."/>
        </authorList>
    </citation>
    <scope>NUCLEOTIDE SEQUENCE</scope>
    <source>
        <strain evidence="7">NBRC 32514</strain>
    </source>
</reference>
<protein>
    <recommendedName>
        <fullName evidence="6">HIT domain-containing protein</fullName>
    </recommendedName>
</protein>
<evidence type="ECO:0000256" key="5">
    <source>
        <dbReference type="PROSITE-ProRule" id="PRU00464"/>
    </source>
</evidence>
<feature type="active site" description="Tele-AMP-histidine intermediate" evidence="3">
    <location>
        <position position="125"/>
    </location>
</feature>
<sequence length="166" mass="19001">MLTGRTFIATAGFLAFCASAYHLIMRGQSKPKHCVFCHPLELSRIVYQDPDLLVFHDIKPDAALHLLVIPREHLGTIKELSPDHLPVIRRMHMLGQRLMEEKGFTGDNARFGFHRPPFNSVHHLHMHCLGLPFKPKRAERMFPKDGSAWFMPAERLIENMAAESLV</sequence>
<dbReference type="PANTHER" id="PTHR12486:SF5">
    <property type="entry name" value="ADENOSINE 5'-MONOPHOSPHORAMIDASE HINT3"/>
    <property type="match status" value="1"/>
</dbReference>
<keyword evidence="8" id="KW-1185">Reference proteome</keyword>
<evidence type="ECO:0000313" key="7">
    <source>
        <dbReference type="EMBL" id="KAJ1723509.1"/>
    </source>
</evidence>
<dbReference type="InterPro" id="IPR001310">
    <property type="entry name" value="Histidine_triad_HIT"/>
</dbReference>
<feature type="domain" description="HIT" evidence="6">
    <location>
        <begin position="32"/>
        <end position="142"/>
    </location>
</feature>
<dbReference type="PROSITE" id="PS51084">
    <property type="entry name" value="HIT_2"/>
    <property type="match status" value="1"/>
</dbReference>
<dbReference type="PRINTS" id="PR00332">
    <property type="entry name" value="HISTRIAD"/>
</dbReference>
<evidence type="ECO:0000259" key="6">
    <source>
        <dbReference type="PROSITE" id="PS51084"/>
    </source>
</evidence>
<dbReference type="InterPro" id="IPR036265">
    <property type="entry name" value="HIT-like_sf"/>
</dbReference>
<comment type="caution">
    <text evidence="7">The sequence shown here is derived from an EMBL/GenBank/DDBJ whole genome shotgun (WGS) entry which is preliminary data.</text>
</comment>
<proteinExistence type="predicted"/>
<dbReference type="OrthoDB" id="1915375at2759"/>
<organism evidence="7 8">
    <name type="scientific">Coemansia erecta</name>
    <dbReference type="NCBI Taxonomy" id="147472"/>
    <lineage>
        <taxon>Eukaryota</taxon>
        <taxon>Fungi</taxon>
        <taxon>Fungi incertae sedis</taxon>
        <taxon>Zoopagomycota</taxon>
        <taxon>Kickxellomycotina</taxon>
        <taxon>Kickxellomycetes</taxon>
        <taxon>Kickxellales</taxon>
        <taxon>Kickxellaceae</taxon>
        <taxon>Coemansia</taxon>
    </lineage>
</organism>
<dbReference type="EMBL" id="JANBOJ010000064">
    <property type="protein sequence ID" value="KAJ1723509.1"/>
    <property type="molecule type" value="Genomic_DNA"/>
</dbReference>
<feature type="short sequence motif" description="Histidine triad motif" evidence="4 5">
    <location>
        <begin position="123"/>
        <end position="127"/>
    </location>
</feature>
<dbReference type="PANTHER" id="PTHR12486">
    <property type="entry name" value="APRATAXIN-RELATED"/>
    <property type="match status" value="1"/>
</dbReference>
<dbReference type="Pfam" id="PF11969">
    <property type="entry name" value="DcpS_C"/>
    <property type="match status" value="1"/>
</dbReference>
<dbReference type="GO" id="GO:0016787">
    <property type="term" value="F:hydrolase activity"/>
    <property type="evidence" value="ECO:0007669"/>
    <property type="project" value="UniProtKB-KW"/>
</dbReference>
<evidence type="ECO:0000256" key="3">
    <source>
        <dbReference type="PIRSR" id="PIRSR601310-1"/>
    </source>
</evidence>
<keyword evidence="1" id="KW-0547">Nucleotide-binding</keyword>
<dbReference type="AlphaFoldDB" id="A0A9W7XYP8"/>
<dbReference type="SUPFAM" id="SSF54197">
    <property type="entry name" value="HIT-like"/>
    <property type="match status" value="1"/>
</dbReference>
<evidence type="ECO:0000256" key="4">
    <source>
        <dbReference type="PIRSR" id="PIRSR601310-3"/>
    </source>
</evidence>
<keyword evidence="2" id="KW-0378">Hydrolase</keyword>
<dbReference type="InterPro" id="IPR011146">
    <property type="entry name" value="HIT-like"/>
</dbReference>
<gene>
    <name evidence="7" type="ORF">LPJ53_002166</name>
</gene>
<dbReference type="Gene3D" id="3.30.428.10">
    <property type="entry name" value="HIT-like"/>
    <property type="match status" value="1"/>
</dbReference>
<dbReference type="Proteomes" id="UP001149813">
    <property type="component" value="Unassembled WGS sequence"/>
</dbReference>
<evidence type="ECO:0000256" key="1">
    <source>
        <dbReference type="ARBA" id="ARBA00022741"/>
    </source>
</evidence>
<dbReference type="GO" id="GO:0000166">
    <property type="term" value="F:nucleotide binding"/>
    <property type="evidence" value="ECO:0007669"/>
    <property type="project" value="UniProtKB-KW"/>
</dbReference>
<evidence type="ECO:0000313" key="8">
    <source>
        <dbReference type="Proteomes" id="UP001149813"/>
    </source>
</evidence>
<evidence type="ECO:0000256" key="2">
    <source>
        <dbReference type="ARBA" id="ARBA00022801"/>
    </source>
</evidence>
<accession>A0A9W7XYP8</accession>
<name>A0A9W7XYP8_9FUNG</name>